<keyword evidence="1" id="KW-0812">Transmembrane</keyword>
<reference evidence="2 3" key="1">
    <citation type="journal article" date="2014" name="Int. J. Syst. Evol. Microbiol.">
        <title>Complete genome sequence of Corynebacterium casei LMG S-19264T (=DSM 44701T), isolated from a smear-ripened cheese.</title>
        <authorList>
            <consortium name="US DOE Joint Genome Institute (JGI-PGF)"/>
            <person name="Walter F."/>
            <person name="Albersmeier A."/>
            <person name="Kalinowski J."/>
            <person name="Ruckert C."/>
        </authorList>
    </citation>
    <scope>NUCLEOTIDE SEQUENCE [LARGE SCALE GENOMIC DNA]</scope>
    <source>
        <strain evidence="2 3">IBRC-M 10912</strain>
    </source>
</reference>
<keyword evidence="1" id="KW-0472">Membrane</keyword>
<gene>
    <name evidence="2" type="ORF">ACFOZ7_05720</name>
</gene>
<sequence>MLLPDPLAFQLVPESEVYLDRMLTKRKKKILTDSMGEIPESSEAATPTNKPLVLAAAIVVAIWISRTYFPVFDIVEENIVFLARIVQGWAIVVYFLIIVKFTFDSGLINSYNPRERTAVTVAKYGGPIFGLFTELTRIITYSQISMLLFFGITFNGWNHNFSSTGANYWLLTALAVLVGILAIMDVGARSRDLRYWSNVNEFVPGEVDVLDDD</sequence>
<proteinExistence type="predicted"/>
<feature type="transmembrane region" description="Helical" evidence="1">
    <location>
        <begin position="52"/>
        <end position="69"/>
    </location>
</feature>
<evidence type="ECO:0000256" key="1">
    <source>
        <dbReference type="SAM" id="Phobius"/>
    </source>
</evidence>
<feature type="transmembrane region" description="Helical" evidence="1">
    <location>
        <begin position="169"/>
        <end position="188"/>
    </location>
</feature>
<comment type="caution">
    <text evidence="2">The sequence shown here is derived from an EMBL/GenBank/DDBJ whole genome shotgun (WGS) entry which is preliminary data.</text>
</comment>
<accession>A0ABD5NXG4</accession>
<dbReference type="EMBL" id="JBHSDJ010000013">
    <property type="protein sequence ID" value="MFC4246495.1"/>
    <property type="molecule type" value="Genomic_DNA"/>
</dbReference>
<feature type="transmembrane region" description="Helical" evidence="1">
    <location>
        <begin position="138"/>
        <end position="157"/>
    </location>
</feature>
<dbReference type="RefSeq" id="WP_246966927.1">
    <property type="nucleotide sequence ID" value="NZ_CP095397.1"/>
</dbReference>
<feature type="transmembrane region" description="Helical" evidence="1">
    <location>
        <begin position="81"/>
        <end position="103"/>
    </location>
</feature>
<evidence type="ECO:0008006" key="4">
    <source>
        <dbReference type="Google" id="ProtNLM"/>
    </source>
</evidence>
<evidence type="ECO:0000313" key="3">
    <source>
        <dbReference type="Proteomes" id="UP001595821"/>
    </source>
</evidence>
<name>A0ABD5NXG4_9EURY</name>
<protein>
    <recommendedName>
        <fullName evidence="4">RDD domain-containing protein</fullName>
    </recommendedName>
</protein>
<dbReference type="AlphaFoldDB" id="A0ABD5NXG4"/>
<keyword evidence="1" id="KW-1133">Transmembrane helix</keyword>
<organism evidence="2 3">
    <name type="scientific">Natribaculum luteum</name>
    <dbReference type="NCBI Taxonomy" id="1586232"/>
    <lineage>
        <taxon>Archaea</taxon>
        <taxon>Methanobacteriati</taxon>
        <taxon>Methanobacteriota</taxon>
        <taxon>Stenosarchaea group</taxon>
        <taxon>Halobacteria</taxon>
        <taxon>Halobacteriales</taxon>
        <taxon>Natrialbaceae</taxon>
        <taxon>Natribaculum</taxon>
    </lineage>
</organism>
<dbReference type="GeneID" id="71854725"/>
<dbReference type="Proteomes" id="UP001595821">
    <property type="component" value="Unassembled WGS sequence"/>
</dbReference>
<evidence type="ECO:0000313" key="2">
    <source>
        <dbReference type="EMBL" id="MFC4246495.1"/>
    </source>
</evidence>